<proteinExistence type="predicted"/>
<dbReference type="AntiFam" id="ANF00246">
    <property type="entry name" value="Shadow ORF (opposite dctM)"/>
</dbReference>
<evidence type="ECO:0000256" key="1">
    <source>
        <dbReference type="SAM" id="MobiDB-lite"/>
    </source>
</evidence>
<name>A0A645HC89_9ZZZZ</name>
<gene>
    <name evidence="2" type="ORF">SDC9_184157</name>
</gene>
<accession>A0A645HC89</accession>
<organism evidence="2">
    <name type="scientific">bioreactor metagenome</name>
    <dbReference type="NCBI Taxonomy" id="1076179"/>
    <lineage>
        <taxon>unclassified sequences</taxon>
        <taxon>metagenomes</taxon>
        <taxon>ecological metagenomes</taxon>
    </lineage>
</organism>
<dbReference type="AlphaFoldDB" id="A0A645HC89"/>
<sequence>MAVRYETAISENPIMMPGSIPAIKSSPTEAPETTPYMTKGIDGGIITPIEPAAAVSAAAKSSSYIFAFMAGIMNDPIAETVAGPEPDIAAKNMQAVTVTIASPPMTAPTIASASETSLFDIPP</sequence>
<comment type="caution">
    <text evidence="2">The sequence shown here is derived from an EMBL/GenBank/DDBJ whole genome shotgun (WGS) entry which is preliminary data.</text>
</comment>
<protein>
    <submittedName>
        <fullName evidence="2">Uncharacterized protein</fullName>
    </submittedName>
</protein>
<feature type="region of interest" description="Disordered" evidence="1">
    <location>
        <begin position="19"/>
        <end position="39"/>
    </location>
</feature>
<reference evidence="2" key="1">
    <citation type="submission" date="2019-08" db="EMBL/GenBank/DDBJ databases">
        <authorList>
            <person name="Kucharzyk K."/>
            <person name="Murdoch R.W."/>
            <person name="Higgins S."/>
            <person name="Loffler F."/>
        </authorList>
    </citation>
    <scope>NUCLEOTIDE SEQUENCE</scope>
</reference>
<evidence type="ECO:0000313" key="2">
    <source>
        <dbReference type="EMBL" id="MPN36647.1"/>
    </source>
</evidence>
<dbReference type="EMBL" id="VSSQ01090897">
    <property type="protein sequence ID" value="MPN36647.1"/>
    <property type="molecule type" value="Genomic_DNA"/>
</dbReference>